<evidence type="ECO:0000313" key="1">
    <source>
        <dbReference type="EMBL" id="TPE37424.1"/>
    </source>
</evidence>
<dbReference type="Pfam" id="PF11185">
    <property type="entry name" value="DUF2971"/>
    <property type="match status" value="1"/>
</dbReference>
<organism evidence="1 2">
    <name type="scientific">Streptococcus shenyangsis</name>
    <dbReference type="NCBI Taxonomy" id="2589786"/>
    <lineage>
        <taxon>Bacteria</taxon>
        <taxon>Bacillati</taxon>
        <taxon>Bacillota</taxon>
        <taxon>Bacilli</taxon>
        <taxon>Lactobacillales</taxon>
        <taxon>Streptococcaceae</taxon>
        <taxon>Streptococcus</taxon>
    </lineage>
</organism>
<gene>
    <name evidence="1" type="ORF">FJR77_08665</name>
</gene>
<dbReference type="Proteomes" id="UP000315907">
    <property type="component" value="Unassembled WGS sequence"/>
</dbReference>
<accession>A0ABY2YCI1</accession>
<dbReference type="InterPro" id="IPR021352">
    <property type="entry name" value="DUF2971"/>
</dbReference>
<protein>
    <submittedName>
        <fullName evidence="1">DUF2971 domain-containing protein</fullName>
    </submittedName>
</protein>
<proteinExistence type="predicted"/>
<evidence type="ECO:0000313" key="2">
    <source>
        <dbReference type="Proteomes" id="UP000315907"/>
    </source>
</evidence>
<keyword evidence="2" id="KW-1185">Reference proteome</keyword>
<comment type="caution">
    <text evidence="1">The sequence shown here is derived from an EMBL/GenBank/DDBJ whole genome shotgun (WGS) entry which is preliminary data.</text>
</comment>
<dbReference type="EMBL" id="VFSH01000013">
    <property type="protein sequence ID" value="TPE37424.1"/>
    <property type="molecule type" value="Genomic_DNA"/>
</dbReference>
<name>A0ABY2YCI1_9STRE</name>
<sequence length="635" mass="74925">MDEIELRIELTNLINDYLVLTKEDQFKYVEHIIIVIRHHSENIKELKNELNAFLKVYLEFPEEEQIKNLYDIFLLISYVEEYIFISVQRKILESFGDIISRKIKAQNTDSEFDNICFWYSHCLYDYLNKIEDVDANIAFFEEDSPFLTILNWVIEIPSTEKNVIVSSVFSVFYMALIEGKVSRETKIFLIQKLKSIIDFIIKTYNFEAIDYWYFSLDKKISIFQMEHLGTINDLYIENPRADYVEEYLDFLARHFNEVIESSEEVIESCIKVISSIEKKNDSDIIRDQVIQLLERFDNDTLDEEGDSSFILSSDTDKLLNQADDIIYDIRSKLKVDVKDFQTIASFGHYTKIDTLTSFLIRADWKDDNENDSKVKSPFLRLTHLKQLNDPMEGRAIYDYLGMDNTFFHNYQTSNVFISSLTVVSDSLPMWKEYADSSQGAFLEYDKTYLEGIVAHKYIEFVKIHYLDLNSDKKEESDVDKSLSRLKQIFEKLQDLKAEKELISFAEKLKKISYLFKVKDYEYEMEYRILINLDDTAIQKIINRDGNDLSNENFLKKEEIGLEIFDKVNYNDYRKHIVLSPKDNGRYDLFVYINLAPLKYSKVILGPKVTDADYIAPYLKLANPEIEIESSKIPYR</sequence>
<reference evidence="1 2" key="1">
    <citation type="submission" date="2019-06" db="EMBL/GenBank/DDBJ databases">
        <authorList>
            <person name="Xiao C."/>
            <person name="Li X."/>
            <person name="Sun Y."/>
            <person name="Liu D."/>
        </authorList>
    </citation>
    <scope>NUCLEOTIDE SEQUENCE [LARGE SCALE GENOMIC DNA]</scope>
    <source>
        <strain evidence="1 2">D19</strain>
    </source>
</reference>